<comment type="caution">
    <text evidence="2">The sequence shown here is derived from an EMBL/GenBank/DDBJ whole genome shotgun (WGS) entry which is preliminary data.</text>
</comment>
<keyword evidence="1" id="KW-0472">Membrane</keyword>
<reference evidence="2" key="1">
    <citation type="journal article" date="2015" name="Nature">
        <title>Complex archaea that bridge the gap between prokaryotes and eukaryotes.</title>
        <authorList>
            <person name="Spang A."/>
            <person name="Saw J.H."/>
            <person name="Jorgensen S.L."/>
            <person name="Zaremba-Niedzwiedzka K."/>
            <person name="Martijn J."/>
            <person name="Lind A.E."/>
            <person name="van Eijk R."/>
            <person name="Schleper C."/>
            <person name="Guy L."/>
            <person name="Ettema T.J."/>
        </authorList>
    </citation>
    <scope>NUCLEOTIDE SEQUENCE</scope>
</reference>
<evidence type="ECO:0000256" key="1">
    <source>
        <dbReference type="SAM" id="Phobius"/>
    </source>
</evidence>
<keyword evidence="1" id="KW-1133">Transmembrane helix</keyword>
<gene>
    <name evidence="2" type="ORF">LCGC14_1857130</name>
</gene>
<evidence type="ECO:0008006" key="3">
    <source>
        <dbReference type="Google" id="ProtNLM"/>
    </source>
</evidence>
<keyword evidence="1" id="KW-0812">Transmembrane</keyword>
<feature type="transmembrane region" description="Helical" evidence="1">
    <location>
        <begin position="9"/>
        <end position="31"/>
    </location>
</feature>
<protein>
    <recommendedName>
        <fullName evidence="3">DUF5671 domain-containing protein</fullName>
    </recommendedName>
</protein>
<evidence type="ECO:0000313" key="2">
    <source>
        <dbReference type="EMBL" id="KKL95189.1"/>
    </source>
</evidence>
<feature type="transmembrane region" description="Helical" evidence="1">
    <location>
        <begin position="51"/>
        <end position="73"/>
    </location>
</feature>
<dbReference type="AlphaFoldDB" id="A0A0F9G8K4"/>
<accession>A0A0F9G8K4</accession>
<name>A0A0F9G8K4_9ZZZZ</name>
<proteinExistence type="predicted"/>
<dbReference type="EMBL" id="LAZR01018739">
    <property type="protein sequence ID" value="KKL95189.1"/>
    <property type="molecule type" value="Genomic_DNA"/>
</dbReference>
<sequence>MSGSQYAKWLIDFGAVLIFVSILGFINVSAINGRIEMGIPLSALDRATLPVAIVCIFTGLLLVASGIYLYFFWKENKIP</sequence>
<organism evidence="2">
    <name type="scientific">marine sediment metagenome</name>
    <dbReference type="NCBI Taxonomy" id="412755"/>
    <lineage>
        <taxon>unclassified sequences</taxon>
        <taxon>metagenomes</taxon>
        <taxon>ecological metagenomes</taxon>
    </lineage>
</organism>